<keyword evidence="3" id="KW-0281">Fimbrium</keyword>
<dbReference type="Gene3D" id="2.60.40.1090">
    <property type="entry name" value="Fimbrial-type adhesion domain"/>
    <property type="match status" value="2"/>
</dbReference>
<dbReference type="GeneID" id="61228858"/>
<feature type="signal peptide" evidence="4">
    <location>
        <begin position="1"/>
        <end position="18"/>
    </location>
</feature>
<organism evidence="7 8">
    <name type="scientific">Photobacterium angustum</name>
    <dbReference type="NCBI Taxonomy" id="661"/>
    <lineage>
        <taxon>Bacteria</taxon>
        <taxon>Pseudomonadati</taxon>
        <taxon>Pseudomonadota</taxon>
        <taxon>Gammaproteobacteria</taxon>
        <taxon>Vibrionales</taxon>
        <taxon>Vibrionaceae</taxon>
        <taxon>Photobacterium</taxon>
    </lineage>
</organism>
<dbReference type="CDD" id="cd10466">
    <property type="entry name" value="FimH_man-bind"/>
    <property type="match status" value="1"/>
</dbReference>
<comment type="caution">
    <text evidence="7">The sequence shown here is derived from an EMBL/GenBank/DDBJ whole genome shotgun (WGS) entry which is preliminary data.</text>
</comment>
<accession>A0A855S850</accession>
<evidence type="ECO:0000256" key="2">
    <source>
        <dbReference type="ARBA" id="ARBA00006671"/>
    </source>
</evidence>
<evidence type="ECO:0000313" key="7">
    <source>
        <dbReference type="EMBL" id="PSX04968.1"/>
    </source>
</evidence>
<sequence>MIKIFICFFLLFSFNSFAFTCRVRATGEIISYKGARTADVTVSLAPKIGVHKNIIIDFSRGPSEIDCKDDLPQSLTDTFWPTRGNKFNAPEKIQSGSLEWWGKSFSFPMQPQPDYKEVINNGNYHPLQVQFTLSPASNANGVIINKGQRIGYFEYHQKNQHYDGDTYGWQIYAGNKVVIPTGTCEVNNYDIQVKLNNYNPNKPSRKNVNLSIHCAEPTTLQYSLEGELESNSDKSVFKNTAKNPAKGIGISFFNNNNGKKIISYTPQPLGTVGHSSKSLNLSADYGVVKGVPLSAGNVRSQVTVNITYS</sequence>
<dbReference type="PANTHER" id="PTHR33420">
    <property type="entry name" value="FIMBRIAL SUBUNIT ELFA-RELATED"/>
    <property type="match status" value="1"/>
</dbReference>
<comment type="similarity">
    <text evidence="2">Belongs to the fimbrial protein family.</text>
</comment>
<evidence type="ECO:0000256" key="4">
    <source>
        <dbReference type="SAM" id="SignalP"/>
    </source>
</evidence>
<dbReference type="InterPro" id="IPR050263">
    <property type="entry name" value="Bact_Fimbrial_Adh_Pro"/>
</dbReference>
<protein>
    <submittedName>
        <fullName evidence="7">Fimbrial protein</fullName>
    </submittedName>
</protein>
<dbReference type="AlphaFoldDB" id="A0A855S850"/>
<evidence type="ECO:0000259" key="6">
    <source>
        <dbReference type="Pfam" id="PF09160"/>
    </source>
</evidence>
<dbReference type="InterPro" id="IPR015243">
    <property type="entry name" value="FimH_man-bd"/>
</dbReference>
<dbReference type="Pfam" id="PF09160">
    <property type="entry name" value="FimH_man-bind"/>
    <property type="match status" value="1"/>
</dbReference>
<dbReference type="EMBL" id="PYOY01000014">
    <property type="protein sequence ID" value="PSX04968.1"/>
    <property type="molecule type" value="Genomic_DNA"/>
</dbReference>
<dbReference type="Proteomes" id="UP000241440">
    <property type="component" value="Unassembled WGS sequence"/>
</dbReference>
<gene>
    <name evidence="7" type="ORF">C0W41_19000</name>
</gene>
<keyword evidence="4" id="KW-0732">Signal</keyword>
<dbReference type="InterPro" id="IPR036937">
    <property type="entry name" value="Adhesion_dom_fimbrial_sf"/>
</dbReference>
<dbReference type="PANTHER" id="PTHR33420:SF14">
    <property type="entry name" value="TYPE 1 FIMBRIN D-MANNOSE SPECIFIC ADHESIN"/>
    <property type="match status" value="1"/>
</dbReference>
<dbReference type="GO" id="GO:0009289">
    <property type="term" value="C:pilus"/>
    <property type="evidence" value="ECO:0007669"/>
    <property type="project" value="UniProtKB-SubCell"/>
</dbReference>
<proteinExistence type="inferred from homology"/>
<feature type="chain" id="PRO_5032278757" evidence="4">
    <location>
        <begin position="19"/>
        <end position="309"/>
    </location>
</feature>
<evidence type="ECO:0000259" key="5">
    <source>
        <dbReference type="Pfam" id="PF00419"/>
    </source>
</evidence>
<dbReference type="Pfam" id="PF00419">
    <property type="entry name" value="Fimbrial"/>
    <property type="match status" value="1"/>
</dbReference>
<evidence type="ECO:0000313" key="8">
    <source>
        <dbReference type="Proteomes" id="UP000241440"/>
    </source>
</evidence>
<dbReference type="RefSeq" id="WP_045132271.1">
    <property type="nucleotide sequence ID" value="NZ_JZSV01000006.1"/>
</dbReference>
<evidence type="ECO:0000256" key="3">
    <source>
        <dbReference type="ARBA" id="ARBA00023263"/>
    </source>
</evidence>
<feature type="domain" description="Fimbrial-type adhesion" evidence="5">
    <location>
        <begin position="182"/>
        <end position="308"/>
    </location>
</feature>
<evidence type="ECO:0000256" key="1">
    <source>
        <dbReference type="ARBA" id="ARBA00004561"/>
    </source>
</evidence>
<dbReference type="SUPFAM" id="SSF49401">
    <property type="entry name" value="Bacterial adhesins"/>
    <property type="match status" value="2"/>
</dbReference>
<feature type="domain" description="FimH mannose-binding" evidence="6">
    <location>
        <begin position="21"/>
        <end position="166"/>
    </location>
</feature>
<dbReference type="InterPro" id="IPR000259">
    <property type="entry name" value="Adhesion_dom_fimbrial"/>
</dbReference>
<name>A0A855S850_PHOAN</name>
<dbReference type="InterPro" id="IPR008966">
    <property type="entry name" value="Adhesion_dom_sf"/>
</dbReference>
<dbReference type="GO" id="GO:0043709">
    <property type="term" value="P:cell adhesion involved in single-species biofilm formation"/>
    <property type="evidence" value="ECO:0007669"/>
    <property type="project" value="TreeGrafter"/>
</dbReference>
<reference evidence="7 8" key="1">
    <citation type="submission" date="2018-01" db="EMBL/GenBank/DDBJ databases">
        <title>Whole genome sequencing of Histamine producing bacteria.</title>
        <authorList>
            <person name="Butler K."/>
        </authorList>
    </citation>
    <scope>NUCLEOTIDE SEQUENCE [LARGE SCALE GENOMIC DNA]</scope>
    <source>
        <strain evidence="7 8">A2-1</strain>
    </source>
</reference>
<comment type="subcellular location">
    <subcellularLocation>
        <location evidence="1">Fimbrium</location>
    </subcellularLocation>
</comment>